<reference evidence="5 6" key="1">
    <citation type="submission" date="2018-11" db="EMBL/GenBank/DDBJ databases">
        <title>The genome draft of YIM 96095.</title>
        <authorList>
            <person name="Tang S.-K."/>
            <person name="Chunyu W.-X."/>
            <person name="Feng Y.-Z."/>
        </authorList>
    </citation>
    <scope>NUCLEOTIDE SEQUENCE [LARGE SCALE GENOMIC DNA]</scope>
    <source>
        <strain evidence="5 6">YIM 96095</strain>
    </source>
</reference>
<dbReference type="InterPro" id="IPR036291">
    <property type="entry name" value="NAD(P)-bd_dom_sf"/>
</dbReference>
<dbReference type="RefSeq" id="WP_123200353.1">
    <property type="nucleotide sequence ID" value="NZ_RJMB01000004.1"/>
</dbReference>
<dbReference type="GO" id="GO:0016491">
    <property type="term" value="F:oxidoreductase activity"/>
    <property type="evidence" value="ECO:0007669"/>
    <property type="project" value="UniProtKB-KW"/>
</dbReference>
<keyword evidence="6" id="KW-1185">Reference proteome</keyword>
<gene>
    <name evidence="5" type="ORF">EFW17_06465</name>
</gene>
<evidence type="ECO:0000256" key="3">
    <source>
        <dbReference type="ARBA" id="ARBA00023002"/>
    </source>
</evidence>
<evidence type="ECO:0000313" key="5">
    <source>
        <dbReference type="EMBL" id="RNL86160.1"/>
    </source>
</evidence>
<evidence type="ECO:0000313" key="6">
    <source>
        <dbReference type="Proteomes" id="UP000269198"/>
    </source>
</evidence>
<dbReference type="PRINTS" id="PR00081">
    <property type="entry name" value="GDHRDH"/>
</dbReference>
<dbReference type="InterPro" id="IPR002347">
    <property type="entry name" value="SDR_fam"/>
</dbReference>
<evidence type="ECO:0000256" key="2">
    <source>
        <dbReference type="ARBA" id="ARBA00022857"/>
    </source>
</evidence>
<dbReference type="PANTHER" id="PTHR43490">
    <property type="entry name" value="(+)-NEOMENTHOL DEHYDROGENASE"/>
    <property type="match status" value="1"/>
</dbReference>
<comment type="similarity">
    <text evidence="1 4">Belongs to the short-chain dehydrogenases/reductases (SDR) family.</text>
</comment>
<organism evidence="5 6">
    <name type="scientific">Halostreptopolyspora alba</name>
    <dbReference type="NCBI Taxonomy" id="2487137"/>
    <lineage>
        <taxon>Bacteria</taxon>
        <taxon>Bacillati</taxon>
        <taxon>Actinomycetota</taxon>
        <taxon>Actinomycetes</taxon>
        <taxon>Streptosporangiales</taxon>
        <taxon>Nocardiopsidaceae</taxon>
        <taxon>Halostreptopolyspora</taxon>
    </lineage>
</organism>
<dbReference type="OrthoDB" id="9781117at2"/>
<dbReference type="Pfam" id="PF00106">
    <property type="entry name" value="adh_short"/>
    <property type="match status" value="1"/>
</dbReference>
<dbReference type="Gene3D" id="3.40.50.720">
    <property type="entry name" value="NAD(P)-binding Rossmann-like Domain"/>
    <property type="match status" value="1"/>
</dbReference>
<evidence type="ECO:0000256" key="4">
    <source>
        <dbReference type="RuleBase" id="RU000363"/>
    </source>
</evidence>
<dbReference type="PRINTS" id="PR00080">
    <property type="entry name" value="SDRFAMILY"/>
</dbReference>
<dbReference type="EMBL" id="RJMB01000004">
    <property type="protein sequence ID" value="RNL86160.1"/>
    <property type="molecule type" value="Genomic_DNA"/>
</dbReference>
<accession>A0A3N0EE62</accession>
<dbReference type="AlphaFoldDB" id="A0A3N0EE62"/>
<proteinExistence type="inferred from homology"/>
<keyword evidence="3" id="KW-0560">Oxidoreductase</keyword>
<evidence type="ECO:0000256" key="1">
    <source>
        <dbReference type="ARBA" id="ARBA00006484"/>
    </source>
</evidence>
<dbReference type="SUPFAM" id="SSF51735">
    <property type="entry name" value="NAD(P)-binding Rossmann-fold domains"/>
    <property type="match status" value="1"/>
</dbReference>
<comment type="caution">
    <text evidence="5">The sequence shown here is derived from an EMBL/GenBank/DDBJ whole genome shotgun (WGS) entry which is preliminary data.</text>
</comment>
<keyword evidence="2" id="KW-0521">NADP</keyword>
<sequence>MNESTTSPALAGTDLPPVSPERSVALVTGGNKGIGAQIAHQLAAHGMTALVGSRDPARGARAVADLRVAGADAHPVVLDVTDPTTIEDAAADIRSRYGRLDVLVNNAGISGRPDGQSPGLADTDTVRAVFETNVFGVVGVTEAMIPLLRRSAGARVVNVSSDVGSLGQTRDPDHHMSRVPAALAYGPSKTALNAVTVQYAKALGPDGILVNAAAPGACDTDFTRDSGFVAPRTAARGAAVAVRLAVLPDGGPTGGFFGEDRAVPW</sequence>
<dbReference type="PANTHER" id="PTHR43490:SF99">
    <property type="entry name" value="SHORT-CHAIN DEHYDROGENASE_REDUCTASE"/>
    <property type="match status" value="1"/>
</dbReference>
<name>A0A3N0EE62_9ACTN</name>
<protein>
    <submittedName>
        <fullName evidence="5">SDR family NAD(P)-dependent oxidoreductase</fullName>
    </submittedName>
</protein>
<dbReference type="Proteomes" id="UP000269198">
    <property type="component" value="Unassembled WGS sequence"/>
</dbReference>